<dbReference type="GO" id="GO:0016853">
    <property type="term" value="F:isomerase activity"/>
    <property type="evidence" value="ECO:0007669"/>
    <property type="project" value="UniProtKB-KW"/>
</dbReference>
<dbReference type="SUPFAM" id="SSF53743">
    <property type="entry name" value="FucI/AraA N-terminal and middle domains"/>
    <property type="match status" value="1"/>
</dbReference>
<dbReference type="PANTHER" id="PTHR37840:SF1">
    <property type="entry name" value="L-FUCOSE ISOMERASE"/>
    <property type="match status" value="1"/>
</dbReference>
<name>A0ABS2ALG9_9ACTN</name>
<dbReference type="RefSeq" id="WP_203380608.1">
    <property type="nucleotide sequence ID" value="NZ_JAENHP010000015.1"/>
</dbReference>
<dbReference type="InterPro" id="IPR005763">
    <property type="entry name" value="Fucose_isomerase"/>
</dbReference>
<evidence type="ECO:0000313" key="4">
    <source>
        <dbReference type="Proteomes" id="UP000632138"/>
    </source>
</evidence>
<keyword evidence="2" id="KW-0119">Carbohydrate metabolism</keyword>
<keyword evidence="4" id="KW-1185">Reference proteome</keyword>
<organism evidence="3 4">
    <name type="scientific">Paractinoplanes ovalisporus</name>
    <dbReference type="NCBI Taxonomy" id="2810368"/>
    <lineage>
        <taxon>Bacteria</taxon>
        <taxon>Bacillati</taxon>
        <taxon>Actinomycetota</taxon>
        <taxon>Actinomycetes</taxon>
        <taxon>Micromonosporales</taxon>
        <taxon>Micromonosporaceae</taxon>
        <taxon>Paractinoplanes</taxon>
    </lineage>
</organism>
<protein>
    <submittedName>
        <fullName evidence="3">Fucose isomerase</fullName>
    </submittedName>
</protein>
<gene>
    <name evidence="3" type="ORF">JIG36_34535</name>
</gene>
<dbReference type="PANTHER" id="PTHR37840">
    <property type="entry name" value="L-FUCOSE ISOMERASE"/>
    <property type="match status" value="1"/>
</dbReference>
<keyword evidence="1 3" id="KW-0413">Isomerase</keyword>
<accession>A0ABS2ALG9</accession>
<comment type="caution">
    <text evidence="3">The sequence shown here is derived from an EMBL/GenBank/DDBJ whole genome shotgun (WGS) entry which is preliminary data.</text>
</comment>
<evidence type="ECO:0000256" key="2">
    <source>
        <dbReference type="ARBA" id="ARBA00023277"/>
    </source>
</evidence>
<dbReference type="EMBL" id="JAENHP010000015">
    <property type="protein sequence ID" value="MBM2620630.1"/>
    <property type="molecule type" value="Genomic_DNA"/>
</dbReference>
<evidence type="ECO:0000256" key="1">
    <source>
        <dbReference type="ARBA" id="ARBA00023235"/>
    </source>
</evidence>
<evidence type="ECO:0000313" key="3">
    <source>
        <dbReference type="EMBL" id="MBM2620630.1"/>
    </source>
</evidence>
<dbReference type="Proteomes" id="UP000632138">
    <property type="component" value="Unassembled WGS sequence"/>
</dbReference>
<reference evidence="3 4" key="1">
    <citation type="submission" date="2021-01" db="EMBL/GenBank/DDBJ databases">
        <title>Actinoplanes sp. nov. LDG1-06 isolated from lichen.</title>
        <authorList>
            <person name="Saeng-In P."/>
            <person name="Phongsopitanun W."/>
            <person name="Kanchanasin P."/>
            <person name="Yuki M."/>
            <person name="Kudo T."/>
            <person name="Ohkuma M."/>
            <person name="Tanasupawat S."/>
        </authorList>
    </citation>
    <scope>NUCLEOTIDE SEQUENCE [LARGE SCALE GENOMIC DNA]</scope>
    <source>
        <strain evidence="3 4">LDG1-06</strain>
    </source>
</reference>
<sequence length="534" mass="58051">MIDHVYLVANGDQRLSANRLCWPAQQRFEALLVAALEARGVTVTRAHPAETPEGHGFIASQAQGLTVFAGIPADAPVVMAEGVWMFSQQVLGGLLRHRGPVLTVANWEGEWPGLVGLLNLNASLAKAGRAFETVWSRTFDDDWFSDRLGEWLRDGIIRHDVSHVKPFDGSSVGGRAREVAGEVVAGIRARGVIMGVLDEGCMGMYNGIIPDELLFPLSVFKERLSQSALYAETLLVAEEEAARSLDWLTERGMTFHFGTDAETELTREQVILQLRMYAAIARMADRFGVDVIGIQYQLGLADVLPASDLAEGLLNNAERPPVTRADGSVIRDGEPITLFNEADEGSGLDALLTTRISRALGQPVETTLHDVRWGDADASGTVDDFVWVFEISGAVPPSFNVGGYAGTDSRRQPPLYFKMGGGTVRGVSRPGELVWSRIWVEGGELHMDLGRATVVELPAAETERRWAATTPEWPIMHAVLHGVSRDQFMARHKSNHIQVSYALDAAAADEVLAAKALAAQQLGLNVNLCGIQED</sequence>
<dbReference type="InterPro" id="IPR009015">
    <property type="entry name" value="Fucose_isomerase_N/cen_sf"/>
</dbReference>
<proteinExistence type="predicted"/>